<feature type="region of interest" description="Disordered" evidence="1">
    <location>
        <begin position="88"/>
        <end position="126"/>
    </location>
</feature>
<organism evidence="2 3">
    <name type="scientific">Periplaneta americana</name>
    <name type="common">American cockroach</name>
    <name type="synonym">Blatta americana</name>
    <dbReference type="NCBI Taxonomy" id="6978"/>
    <lineage>
        <taxon>Eukaryota</taxon>
        <taxon>Metazoa</taxon>
        <taxon>Ecdysozoa</taxon>
        <taxon>Arthropoda</taxon>
        <taxon>Hexapoda</taxon>
        <taxon>Insecta</taxon>
        <taxon>Pterygota</taxon>
        <taxon>Neoptera</taxon>
        <taxon>Polyneoptera</taxon>
        <taxon>Dictyoptera</taxon>
        <taxon>Blattodea</taxon>
        <taxon>Blattoidea</taxon>
        <taxon>Blattidae</taxon>
        <taxon>Blattinae</taxon>
        <taxon>Periplaneta</taxon>
    </lineage>
</organism>
<evidence type="ECO:0000256" key="1">
    <source>
        <dbReference type="SAM" id="MobiDB-lite"/>
    </source>
</evidence>
<protein>
    <submittedName>
        <fullName evidence="2">Uncharacterized protein</fullName>
    </submittedName>
</protein>
<gene>
    <name evidence="2" type="ORF">ANN_26501</name>
</gene>
<comment type="caution">
    <text evidence="2">The sequence shown here is derived from an EMBL/GenBank/DDBJ whole genome shotgun (WGS) entry which is preliminary data.</text>
</comment>
<keyword evidence="3" id="KW-1185">Reference proteome</keyword>
<name>A0ABQ8RY90_PERAM</name>
<dbReference type="Proteomes" id="UP001148838">
    <property type="component" value="Unassembled WGS sequence"/>
</dbReference>
<sequence length="126" mass="14334">MAGLCEGGNEPSGSLRAIFRWSTYRASKKYNVPFNNLKRFLYASSGPDDVVFPKKGQPVEKEQKLVTYVAGIRSLLILRRQAEYSRRFGELRTRPAEERGREEAARKGEGDVKQLVTEGRNPEKSR</sequence>
<evidence type="ECO:0000313" key="2">
    <source>
        <dbReference type="EMBL" id="KAJ4426703.1"/>
    </source>
</evidence>
<reference evidence="2 3" key="1">
    <citation type="journal article" date="2022" name="Allergy">
        <title>Genome assembly and annotation of Periplaneta americana reveal a comprehensive cockroach allergen profile.</title>
        <authorList>
            <person name="Wang L."/>
            <person name="Xiong Q."/>
            <person name="Saelim N."/>
            <person name="Wang L."/>
            <person name="Nong W."/>
            <person name="Wan A.T."/>
            <person name="Shi M."/>
            <person name="Liu X."/>
            <person name="Cao Q."/>
            <person name="Hui J.H.L."/>
            <person name="Sookrung N."/>
            <person name="Leung T.F."/>
            <person name="Tungtrongchitr A."/>
            <person name="Tsui S.K.W."/>
        </authorList>
    </citation>
    <scope>NUCLEOTIDE SEQUENCE [LARGE SCALE GENOMIC DNA]</scope>
    <source>
        <strain evidence="2">PWHHKU_190912</strain>
    </source>
</reference>
<proteinExistence type="predicted"/>
<evidence type="ECO:0000313" key="3">
    <source>
        <dbReference type="Proteomes" id="UP001148838"/>
    </source>
</evidence>
<feature type="compositionally biased region" description="Basic and acidic residues" evidence="1">
    <location>
        <begin position="88"/>
        <end position="112"/>
    </location>
</feature>
<dbReference type="EMBL" id="JAJSOF020000039">
    <property type="protein sequence ID" value="KAJ4426703.1"/>
    <property type="molecule type" value="Genomic_DNA"/>
</dbReference>
<accession>A0ABQ8RY90</accession>